<keyword evidence="4 7" id="KW-0479">Metal-binding</keyword>
<feature type="site" description="Transition state stabilizer" evidence="7">
    <location>
        <position position="36"/>
    </location>
</feature>
<evidence type="ECO:0000256" key="6">
    <source>
        <dbReference type="ARBA" id="ARBA00023239"/>
    </source>
</evidence>
<dbReference type="NCBIfam" id="TIGR00151">
    <property type="entry name" value="ispF"/>
    <property type="match status" value="1"/>
</dbReference>
<dbReference type="PANTHER" id="PTHR43181">
    <property type="entry name" value="2-C-METHYL-D-ERYTHRITOL 2,4-CYCLODIPHOSPHATE SYNTHASE, CHLOROPLASTIC"/>
    <property type="match status" value="1"/>
</dbReference>
<evidence type="ECO:0000313" key="11">
    <source>
        <dbReference type="Proteomes" id="UP000886748"/>
    </source>
</evidence>
<keyword evidence="5 7" id="KW-0414">Isoprene biosynthesis</keyword>
<comment type="function">
    <text evidence="7">Involved in the biosynthesis of isopentenyl diphosphate (IPP) and dimethylallyl diphosphate (DMAPP), two major building blocks of isoprenoid compounds. Catalyzes the conversion of 4-diphosphocytidyl-2-C-methyl-D-erythritol 2-phosphate (CDP-ME2P) to 2-C-methyl-D-erythritol 2,4-cyclodiphosphate (ME-CPP) with a corresponding release of cytidine 5-monophosphate (CMP).</text>
</comment>
<comment type="pathway">
    <text evidence="2 7">Isoprenoid biosynthesis; isopentenyl diphosphate biosynthesis via DXP pathway; isopentenyl diphosphate from 1-deoxy-D-xylulose 5-phosphate: step 4/6.</text>
</comment>
<comment type="subunit">
    <text evidence="7">Homotrimer.</text>
</comment>
<accession>A0A9D1MXX3</accession>
<dbReference type="InterPro" id="IPR020555">
    <property type="entry name" value="MECDP_synthase_CS"/>
</dbReference>
<dbReference type="AlphaFoldDB" id="A0A9D1MXX3"/>
<reference evidence="10" key="1">
    <citation type="submission" date="2020-10" db="EMBL/GenBank/DDBJ databases">
        <authorList>
            <person name="Gilroy R."/>
        </authorList>
    </citation>
    <scope>NUCLEOTIDE SEQUENCE</scope>
    <source>
        <strain evidence="10">CHK154-7741</strain>
    </source>
</reference>
<gene>
    <name evidence="7" type="primary">ispF</name>
    <name evidence="10" type="ORF">IAD26_00035</name>
</gene>
<evidence type="ECO:0000256" key="3">
    <source>
        <dbReference type="ARBA" id="ARBA00012579"/>
    </source>
</evidence>
<keyword evidence="6 7" id="KW-0456">Lyase</keyword>
<dbReference type="Gene3D" id="3.30.1330.50">
    <property type="entry name" value="2-C-methyl-D-erythritol 2,4-cyclodiphosphate synthase"/>
    <property type="match status" value="1"/>
</dbReference>
<feature type="binding site" evidence="7">
    <location>
        <position position="44"/>
    </location>
    <ligand>
        <name>a divalent metal cation</name>
        <dbReference type="ChEBI" id="CHEBI:60240"/>
    </ligand>
</feature>
<protein>
    <recommendedName>
        <fullName evidence="3 7">2-C-methyl-D-erythritol 2,4-cyclodiphosphate synthase</fullName>
        <shortName evidence="7">MECDP-synthase</shortName>
        <shortName evidence="7">MECPP-synthase</shortName>
        <shortName evidence="7">MECPS</shortName>
        <ecNumber evidence="3 7">4.6.1.12</ecNumber>
    </recommendedName>
</protein>
<evidence type="ECO:0000256" key="5">
    <source>
        <dbReference type="ARBA" id="ARBA00023229"/>
    </source>
</evidence>
<dbReference type="GO" id="GO:0046872">
    <property type="term" value="F:metal ion binding"/>
    <property type="evidence" value="ECO:0007669"/>
    <property type="project" value="UniProtKB-KW"/>
</dbReference>
<feature type="binding site" evidence="7">
    <location>
        <begin position="63"/>
        <end position="67"/>
    </location>
    <ligand>
        <name>4-CDP-2-C-methyl-D-erythritol 2-phosphate</name>
        <dbReference type="ChEBI" id="CHEBI:57919"/>
    </ligand>
</feature>
<feature type="site" description="Transition state stabilizer" evidence="7">
    <location>
        <position position="135"/>
    </location>
</feature>
<evidence type="ECO:0000313" key="10">
    <source>
        <dbReference type="EMBL" id="HIU91499.1"/>
    </source>
</evidence>
<evidence type="ECO:0000256" key="2">
    <source>
        <dbReference type="ARBA" id="ARBA00004709"/>
    </source>
</evidence>
<dbReference type="EC" id="4.6.1.12" evidence="3 7"/>
<comment type="cofactor">
    <cofactor evidence="7">
        <name>a divalent metal cation</name>
        <dbReference type="ChEBI" id="CHEBI:60240"/>
    </cofactor>
    <text evidence="7">Binds 1 divalent metal cation per subunit.</text>
</comment>
<dbReference type="HAMAP" id="MF_00107">
    <property type="entry name" value="IspF"/>
    <property type="match status" value="1"/>
</dbReference>
<dbReference type="InterPro" id="IPR003526">
    <property type="entry name" value="MECDP_synthase"/>
</dbReference>
<evidence type="ECO:0000256" key="4">
    <source>
        <dbReference type="ARBA" id="ARBA00022723"/>
    </source>
</evidence>
<dbReference type="Pfam" id="PF02542">
    <property type="entry name" value="YgbB"/>
    <property type="match status" value="1"/>
</dbReference>
<reference evidence="10" key="2">
    <citation type="journal article" date="2021" name="PeerJ">
        <title>Extensive microbial diversity within the chicken gut microbiome revealed by metagenomics and culture.</title>
        <authorList>
            <person name="Gilroy R."/>
            <person name="Ravi A."/>
            <person name="Getino M."/>
            <person name="Pursley I."/>
            <person name="Horton D.L."/>
            <person name="Alikhan N.F."/>
            <person name="Baker D."/>
            <person name="Gharbi K."/>
            <person name="Hall N."/>
            <person name="Watson M."/>
            <person name="Adriaenssens E.M."/>
            <person name="Foster-Nyarko E."/>
            <person name="Jarju S."/>
            <person name="Secka A."/>
            <person name="Antonio M."/>
            <person name="Oren A."/>
            <person name="Chaudhuri R.R."/>
            <person name="La Ragione R."/>
            <person name="Hildebrand F."/>
            <person name="Pallen M.J."/>
        </authorList>
    </citation>
    <scope>NUCLEOTIDE SEQUENCE</scope>
    <source>
        <strain evidence="10">CHK154-7741</strain>
    </source>
</reference>
<dbReference type="SUPFAM" id="SSF69765">
    <property type="entry name" value="IpsF-like"/>
    <property type="match status" value="1"/>
</dbReference>
<feature type="binding site" evidence="7">
    <location>
        <position position="10"/>
    </location>
    <ligand>
        <name>a divalent metal cation</name>
        <dbReference type="ChEBI" id="CHEBI:60240"/>
    </ligand>
</feature>
<dbReference type="PROSITE" id="PS01350">
    <property type="entry name" value="ISPF"/>
    <property type="match status" value="1"/>
</dbReference>
<evidence type="ECO:0000259" key="9">
    <source>
        <dbReference type="Pfam" id="PF02542"/>
    </source>
</evidence>
<feature type="binding site" evidence="7">
    <location>
        <begin position="10"/>
        <end position="12"/>
    </location>
    <ligand>
        <name>4-CDP-2-C-methyl-D-erythritol 2-phosphate</name>
        <dbReference type="ChEBI" id="CHEBI:57919"/>
    </ligand>
</feature>
<feature type="domain" description="2-C-methyl-D-erythritol 2,4-cyclodiphosphate synthase" evidence="9">
    <location>
        <begin position="3"/>
        <end position="156"/>
    </location>
</feature>
<dbReference type="GO" id="GO:0016114">
    <property type="term" value="P:terpenoid biosynthetic process"/>
    <property type="evidence" value="ECO:0007669"/>
    <property type="project" value="InterPro"/>
</dbReference>
<comment type="caution">
    <text evidence="7">Lacks conserved residue(s) required for the propagation of feature annotation.</text>
</comment>
<comment type="catalytic activity">
    <reaction evidence="1 7 8">
        <text>4-CDP-2-C-methyl-D-erythritol 2-phosphate = 2-C-methyl-D-erythritol 2,4-cyclic diphosphate + CMP</text>
        <dbReference type="Rhea" id="RHEA:23864"/>
        <dbReference type="ChEBI" id="CHEBI:57919"/>
        <dbReference type="ChEBI" id="CHEBI:58483"/>
        <dbReference type="ChEBI" id="CHEBI:60377"/>
        <dbReference type="EC" id="4.6.1.12"/>
    </reaction>
</comment>
<dbReference type="GO" id="GO:0019288">
    <property type="term" value="P:isopentenyl diphosphate biosynthetic process, methylerythritol 4-phosphate pathway"/>
    <property type="evidence" value="ECO:0007669"/>
    <property type="project" value="UniProtKB-UniRule"/>
</dbReference>
<sequence>MQFRIGQGFDLHQFAEERDLILGGVKIDHNKGLLGHSDADALCHAIIDALFGALALGDIGQHFPDTDPQYYGCDSTELLAQAMYLVLKEGYKINNIDATIKTQQPRLGPFIKAIQKNLADVLNLELNQVSVKAKSMEWMGPIGEGKCLAVDAVVLLEEISI</sequence>
<dbReference type="PANTHER" id="PTHR43181:SF1">
    <property type="entry name" value="2-C-METHYL-D-ERYTHRITOL 2,4-CYCLODIPHOSPHATE SYNTHASE, CHLOROPLASTIC"/>
    <property type="match status" value="1"/>
</dbReference>
<dbReference type="InterPro" id="IPR036571">
    <property type="entry name" value="MECDP_synthase_sf"/>
</dbReference>
<dbReference type="EMBL" id="DVOD01000001">
    <property type="protein sequence ID" value="HIU91499.1"/>
    <property type="molecule type" value="Genomic_DNA"/>
</dbReference>
<evidence type="ECO:0000256" key="7">
    <source>
        <dbReference type="HAMAP-Rule" id="MF_00107"/>
    </source>
</evidence>
<feature type="binding site" evidence="7">
    <location>
        <begin position="58"/>
        <end position="60"/>
    </location>
    <ligand>
        <name>4-CDP-2-C-methyl-D-erythritol 2-phosphate</name>
        <dbReference type="ChEBI" id="CHEBI:57919"/>
    </ligand>
</feature>
<dbReference type="GO" id="GO:0008685">
    <property type="term" value="F:2-C-methyl-D-erythritol 2,4-cyclodiphosphate synthase activity"/>
    <property type="evidence" value="ECO:0007669"/>
    <property type="project" value="UniProtKB-UniRule"/>
</dbReference>
<evidence type="ECO:0000256" key="1">
    <source>
        <dbReference type="ARBA" id="ARBA00000200"/>
    </source>
</evidence>
<feature type="binding site" evidence="7">
    <location>
        <begin position="36"/>
        <end position="37"/>
    </location>
    <ligand>
        <name>4-CDP-2-C-methyl-D-erythritol 2-phosphate</name>
        <dbReference type="ChEBI" id="CHEBI:57919"/>
    </ligand>
</feature>
<organism evidence="10 11">
    <name type="scientific">Candidatus Limenecus avicola</name>
    <dbReference type="NCBI Taxonomy" id="2840847"/>
    <lineage>
        <taxon>Bacteria</taxon>
        <taxon>Bacillati</taxon>
        <taxon>Bacillota</taxon>
        <taxon>Clostridia</taxon>
        <taxon>Eubacteriales</taxon>
        <taxon>Clostridiaceae</taxon>
        <taxon>Clostridiaceae incertae sedis</taxon>
        <taxon>Candidatus Limenecus</taxon>
    </lineage>
</organism>
<evidence type="ECO:0000256" key="8">
    <source>
        <dbReference type="RuleBase" id="RU004395"/>
    </source>
</evidence>
<feature type="binding site" evidence="7">
    <location>
        <position position="12"/>
    </location>
    <ligand>
        <name>a divalent metal cation</name>
        <dbReference type="ChEBI" id="CHEBI:60240"/>
    </ligand>
</feature>
<dbReference type="CDD" id="cd00554">
    <property type="entry name" value="MECDP_synthase"/>
    <property type="match status" value="1"/>
</dbReference>
<comment type="caution">
    <text evidence="10">The sequence shown here is derived from an EMBL/GenBank/DDBJ whole genome shotgun (WGS) entry which is preliminary data.</text>
</comment>
<proteinExistence type="inferred from homology"/>
<dbReference type="Proteomes" id="UP000886748">
    <property type="component" value="Unassembled WGS sequence"/>
</dbReference>
<name>A0A9D1MXX3_9CLOT</name>
<comment type="similarity">
    <text evidence="7 8">Belongs to the IspF family.</text>
</comment>